<dbReference type="InterPro" id="IPR051543">
    <property type="entry name" value="Serine_Peptidase_S9A"/>
</dbReference>
<dbReference type="GO" id="GO:0004252">
    <property type="term" value="F:serine-type endopeptidase activity"/>
    <property type="evidence" value="ECO:0007669"/>
    <property type="project" value="InterPro"/>
</dbReference>
<comment type="similarity">
    <text evidence="1">Belongs to the peptidase S9A family.</text>
</comment>
<dbReference type="InterPro" id="IPR002470">
    <property type="entry name" value="Peptidase_S9A"/>
</dbReference>
<dbReference type="Pfam" id="PF02897">
    <property type="entry name" value="Peptidase_S9_N"/>
    <property type="match status" value="1"/>
</dbReference>
<feature type="domain" description="Peptidase S9 prolyl oligopeptidase catalytic" evidence="5">
    <location>
        <begin position="501"/>
        <end position="713"/>
    </location>
</feature>
<dbReference type="RefSeq" id="WP_119664964.1">
    <property type="nucleotide sequence ID" value="NZ_QXJK01000008.1"/>
</dbReference>
<dbReference type="OrthoDB" id="9801421at2"/>
<sequence>MTEQTASDQKLAHPPLAAKHPITRSFHGRDFVDDYEWLRDKESAETRAYLDAENAWTAQSTSHLKPLEDRIFAEVKARVQETDMSLPVRSGDWWYFSRTEESKSYARMCRIPVTDPDNWTPPTIDPHKPSPNEQTFLDCNALAEDNDFFSLGAASVTLDGTRLVYSTDTTGDERFTMRFKDLTTGEDLPDVIENVFYGATWVGRDVVYYIKVDDAWRPCEVWKHVLGSDAATDELVFTEDDERFWVSTGTTRSERFLCLHTGSKVTSEVWYLDLEDPQATLTCVKPRETNVEYGVDHAVVAGKDYWLIVHNRNGVNSELAYHPVGSIESWDDVTTLVAHRDDARVEGVDVFANHMALEMRENALETLYLMEFGDAGDGFTEFTRIDFGEELGSVGTVGNSEWDAPVLRVAYTSFTTPAQVYDIVLATGERILRKEQQVLPDPEGVPFDASQYTSSRMWVTAADGQRIPVSLIHRVDVPLDQENPVLLYGYGSYESSMDPGFSIFRLSMLDRGVVYAIAHVRGGGEMGRLWYDTGKGLFKRNTFTDFIAVADHLIAEGMTTPDKMVAEGGSAGGMLMGAVANLAGDRFAGIEAVVPFVDPLTSMLMPELPLTVTEWDEWGDPFHDPQVYDYMASYSPYENITEDTTYPPILAITSLNDTRVLYVEPAKWVAKLRAVANADVLLKTDMEAGHGGVSGRYEKWRQNAFETAWELDRMGATEKIR</sequence>
<dbReference type="SUPFAM" id="SSF50993">
    <property type="entry name" value="Peptidase/esterase 'gauge' domain"/>
    <property type="match status" value="1"/>
</dbReference>
<evidence type="ECO:0000313" key="8">
    <source>
        <dbReference type="Proteomes" id="UP000285278"/>
    </source>
</evidence>
<dbReference type="SUPFAM" id="SSF53474">
    <property type="entry name" value="alpha/beta-Hydrolases"/>
    <property type="match status" value="1"/>
</dbReference>
<dbReference type="InterPro" id="IPR023302">
    <property type="entry name" value="Pept_S9A_N"/>
</dbReference>
<dbReference type="PANTHER" id="PTHR11757:SF19">
    <property type="entry name" value="PROLYL ENDOPEPTIDASE-LIKE"/>
    <property type="match status" value="1"/>
</dbReference>
<keyword evidence="8" id="KW-1185">Reference proteome</keyword>
<dbReference type="Pfam" id="PF00326">
    <property type="entry name" value="Peptidase_S9"/>
    <property type="match status" value="1"/>
</dbReference>
<evidence type="ECO:0000256" key="2">
    <source>
        <dbReference type="ARBA" id="ARBA00022670"/>
    </source>
</evidence>
<dbReference type="AlphaFoldDB" id="A0A418Q670"/>
<dbReference type="Proteomes" id="UP000285278">
    <property type="component" value="Unassembled WGS sequence"/>
</dbReference>
<evidence type="ECO:0000259" key="5">
    <source>
        <dbReference type="Pfam" id="PF00326"/>
    </source>
</evidence>
<proteinExistence type="inferred from homology"/>
<dbReference type="EMBL" id="QXJK01000008">
    <property type="protein sequence ID" value="RIX34257.1"/>
    <property type="molecule type" value="Genomic_DNA"/>
</dbReference>
<comment type="caution">
    <text evidence="7">The sequence shown here is derived from an EMBL/GenBank/DDBJ whole genome shotgun (WGS) entry which is preliminary data.</text>
</comment>
<dbReference type="PANTHER" id="PTHR11757">
    <property type="entry name" value="PROTEASE FAMILY S9A OLIGOPEPTIDASE"/>
    <property type="match status" value="1"/>
</dbReference>
<keyword evidence="4" id="KW-0720">Serine protease</keyword>
<reference evidence="7 8" key="1">
    <citation type="submission" date="2018-09" db="EMBL/GenBank/DDBJ databases">
        <title>Optimization and identification of Corynebacterium falsenii FN1-14 from fish paste.</title>
        <authorList>
            <person name="Daroonpunt R."/>
            <person name="Tanasupawat S."/>
        </authorList>
    </citation>
    <scope>NUCLEOTIDE SEQUENCE [LARGE SCALE GENOMIC DNA]</scope>
    <source>
        <strain evidence="7 8">FN1-14</strain>
    </source>
</reference>
<accession>A0A418Q670</accession>
<evidence type="ECO:0000256" key="3">
    <source>
        <dbReference type="ARBA" id="ARBA00022801"/>
    </source>
</evidence>
<protein>
    <submittedName>
        <fullName evidence="7">S9 family peptidase</fullName>
    </submittedName>
</protein>
<dbReference type="STRING" id="1451189.CFAL_02210"/>
<dbReference type="InterPro" id="IPR029058">
    <property type="entry name" value="AB_hydrolase_fold"/>
</dbReference>
<evidence type="ECO:0000256" key="4">
    <source>
        <dbReference type="ARBA" id="ARBA00022825"/>
    </source>
</evidence>
<dbReference type="InterPro" id="IPR001375">
    <property type="entry name" value="Peptidase_S9_cat"/>
</dbReference>
<feature type="domain" description="Peptidase S9A N-terminal" evidence="6">
    <location>
        <begin position="14"/>
        <end position="435"/>
    </location>
</feature>
<organism evidence="7 8">
    <name type="scientific">Corynebacterium falsenii</name>
    <dbReference type="NCBI Taxonomy" id="108486"/>
    <lineage>
        <taxon>Bacteria</taxon>
        <taxon>Bacillati</taxon>
        <taxon>Actinomycetota</taxon>
        <taxon>Actinomycetes</taxon>
        <taxon>Mycobacteriales</taxon>
        <taxon>Corynebacteriaceae</taxon>
        <taxon>Corynebacterium</taxon>
    </lineage>
</organism>
<name>A0A418Q670_9CORY</name>
<evidence type="ECO:0000313" key="7">
    <source>
        <dbReference type="EMBL" id="RIX34257.1"/>
    </source>
</evidence>
<gene>
    <name evidence="7" type="ORF">D3M95_07980</name>
</gene>
<dbReference type="GO" id="GO:0006508">
    <property type="term" value="P:proteolysis"/>
    <property type="evidence" value="ECO:0007669"/>
    <property type="project" value="UniProtKB-KW"/>
</dbReference>
<keyword evidence="3" id="KW-0378">Hydrolase</keyword>
<dbReference type="Gene3D" id="2.130.10.120">
    <property type="entry name" value="Prolyl oligopeptidase, N-terminal domain"/>
    <property type="match status" value="1"/>
</dbReference>
<dbReference type="Gene3D" id="3.40.50.1820">
    <property type="entry name" value="alpha/beta hydrolase"/>
    <property type="match status" value="1"/>
</dbReference>
<dbReference type="PRINTS" id="PR00862">
    <property type="entry name" value="PROLIGOPTASE"/>
</dbReference>
<evidence type="ECO:0000256" key="1">
    <source>
        <dbReference type="ARBA" id="ARBA00005228"/>
    </source>
</evidence>
<evidence type="ECO:0000259" key="6">
    <source>
        <dbReference type="Pfam" id="PF02897"/>
    </source>
</evidence>
<keyword evidence="2" id="KW-0645">Protease</keyword>